<evidence type="ECO:0000313" key="3">
    <source>
        <dbReference type="EMBL" id="PJK28938.1"/>
    </source>
</evidence>
<feature type="transmembrane region" description="Helical" evidence="1">
    <location>
        <begin position="113"/>
        <end position="132"/>
    </location>
</feature>
<protein>
    <recommendedName>
        <fullName evidence="2">Phosphatidic acid phosphatase type 2/haloperoxidase domain-containing protein</fullName>
    </recommendedName>
</protein>
<organism evidence="3 4">
    <name type="scientific">Minwuia thermotolerans</name>
    <dbReference type="NCBI Taxonomy" id="2056226"/>
    <lineage>
        <taxon>Bacteria</taxon>
        <taxon>Pseudomonadati</taxon>
        <taxon>Pseudomonadota</taxon>
        <taxon>Alphaproteobacteria</taxon>
        <taxon>Minwuiales</taxon>
        <taxon>Minwuiaceae</taxon>
        <taxon>Minwuia</taxon>
    </lineage>
</organism>
<feature type="domain" description="Phosphatidic acid phosphatase type 2/haloperoxidase" evidence="2">
    <location>
        <begin position="116"/>
        <end position="241"/>
    </location>
</feature>
<dbReference type="InterPro" id="IPR036938">
    <property type="entry name" value="PAP2/HPO_sf"/>
</dbReference>
<feature type="transmembrane region" description="Helical" evidence="1">
    <location>
        <begin position="83"/>
        <end position="101"/>
    </location>
</feature>
<dbReference type="Gene3D" id="1.20.144.10">
    <property type="entry name" value="Phosphatidic acid phosphatase type 2/haloperoxidase"/>
    <property type="match status" value="1"/>
</dbReference>
<accession>A0A2M9FZP4</accession>
<keyword evidence="1" id="KW-0812">Transmembrane</keyword>
<dbReference type="AlphaFoldDB" id="A0A2M9FZP4"/>
<keyword evidence="1" id="KW-0472">Membrane</keyword>
<dbReference type="EMBL" id="PHIG01000037">
    <property type="protein sequence ID" value="PJK28938.1"/>
    <property type="molecule type" value="Genomic_DNA"/>
</dbReference>
<comment type="caution">
    <text evidence="3">The sequence shown here is derived from an EMBL/GenBank/DDBJ whole genome shotgun (WGS) entry which is preliminary data.</text>
</comment>
<proteinExistence type="predicted"/>
<feature type="transmembrane region" description="Helical" evidence="1">
    <location>
        <begin position="222"/>
        <end position="240"/>
    </location>
</feature>
<keyword evidence="4" id="KW-1185">Reference proteome</keyword>
<dbReference type="InterPro" id="IPR000326">
    <property type="entry name" value="PAP2/HPO"/>
</dbReference>
<reference evidence="3 4" key="1">
    <citation type="submission" date="2017-11" db="EMBL/GenBank/DDBJ databases">
        <title>Draft genome sequence of Rhizobiales bacterium SY3-13.</title>
        <authorList>
            <person name="Sun C."/>
        </authorList>
    </citation>
    <scope>NUCLEOTIDE SEQUENCE [LARGE SCALE GENOMIC DNA]</scope>
    <source>
        <strain evidence="3 4">SY3-13</strain>
    </source>
</reference>
<evidence type="ECO:0000256" key="1">
    <source>
        <dbReference type="SAM" id="Phobius"/>
    </source>
</evidence>
<feature type="transmembrane region" description="Helical" evidence="1">
    <location>
        <begin position="168"/>
        <end position="187"/>
    </location>
</feature>
<dbReference type="SUPFAM" id="SSF48317">
    <property type="entry name" value="Acid phosphatase/Vanadium-dependent haloperoxidase"/>
    <property type="match status" value="1"/>
</dbReference>
<gene>
    <name evidence="3" type="ORF">CVT23_13510</name>
</gene>
<dbReference type="OrthoDB" id="9813524at2"/>
<name>A0A2M9FZP4_9PROT</name>
<dbReference type="Pfam" id="PF01569">
    <property type="entry name" value="PAP2"/>
    <property type="match status" value="1"/>
</dbReference>
<evidence type="ECO:0000259" key="2">
    <source>
        <dbReference type="Pfam" id="PF01569"/>
    </source>
</evidence>
<keyword evidence="1" id="KW-1133">Transmembrane helix</keyword>
<dbReference type="Proteomes" id="UP000229498">
    <property type="component" value="Unassembled WGS sequence"/>
</dbReference>
<evidence type="ECO:0000313" key="4">
    <source>
        <dbReference type="Proteomes" id="UP000229498"/>
    </source>
</evidence>
<sequence>MVAEGFHGAPGRRALGGIGMKMRAAGLGRIRDICLVAGLLLAPVAIYVPLDHWLAGLFHLGGGEFWLTDSWVGTAFHGYIRPAFYWLLAALVVALAVRSFRMPGHRWLTVRRLLYVGAVVGLGLGLVTNNILKDRFDRPRPMQTVEYGGEARYQPPVLPAKGCERNCSFVSGDAAAGFVLIALPLAFASGRRRWQMMKVTLWIGAMVGLLRMLNGSHYLFDVVYAGLINVAIAAVLWRPFMRWRWAEIRALPGRLAAMGRAAGEGAAFAWRWLRHPR</sequence>
<feature type="transmembrane region" description="Helical" evidence="1">
    <location>
        <begin position="30"/>
        <end position="50"/>
    </location>
</feature>